<dbReference type="GO" id="GO:0045947">
    <property type="term" value="P:negative regulation of translational initiation"/>
    <property type="evidence" value="ECO:0007669"/>
    <property type="project" value="UniProtKB-UniRule"/>
</dbReference>
<keyword evidence="2 4" id="KW-0810">Translation regulation</keyword>
<dbReference type="InterPro" id="IPR003751">
    <property type="entry name" value="CsrA"/>
</dbReference>
<keyword evidence="1 4" id="KW-0963">Cytoplasm</keyword>
<comment type="caution">
    <text evidence="5">The sequence shown here is derived from an EMBL/GenBank/DDBJ whole genome shotgun (WGS) entry which is preliminary data.</text>
</comment>
<dbReference type="InterPro" id="IPR036107">
    <property type="entry name" value="CsrA_sf"/>
</dbReference>
<dbReference type="RefSeq" id="WP_252852474.1">
    <property type="nucleotide sequence ID" value="NZ_JAMXLR010000036.1"/>
</dbReference>
<dbReference type="GO" id="GO:0005829">
    <property type="term" value="C:cytosol"/>
    <property type="evidence" value="ECO:0007669"/>
    <property type="project" value="TreeGrafter"/>
</dbReference>
<dbReference type="PANTHER" id="PTHR34984">
    <property type="entry name" value="CARBON STORAGE REGULATOR"/>
    <property type="match status" value="1"/>
</dbReference>
<evidence type="ECO:0000256" key="4">
    <source>
        <dbReference type="HAMAP-Rule" id="MF_00167"/>
    </source>
</evidence>
<dbReference type="Gene3D" id="2.60.40.4380">
    <property type="entry name" value="Translational regulator CsrA"/>
    <property type="match status" value="1"/>
</dbReference>
<dbReference type="HAMAP" id="MF_00167">
    <property type="entry name" value="CsrA"/>
    <property type="match status" value="1"/>
</dbReference>
<organism evidence="5 6">
    <name type="scientific">Aeoliella straminimaris</name>
    <dbReference type="NCBI Taxonomy" id="2954799"/>
    <lineage>
        <taxon>Bacteria</taxon>
        <taxon>Pseudomonadati</taxon>
        <taxon>Planctomycetota</taxon>
        <taxon>Planctomycetia</taxon>
        <taxon>Pirellulales</taxon>
        <taxon>Lacipirellulaceae</taxon>
        <taxon>Aeoliella</taxon>
    </lineage>
</organism>
<evidence type="ECO:0000313" key="6">
    <source>
        <dbReference type="Proteomes" id="UP001155241"/>
    </source>
</evidence>
<dbReference type="GO" id="GO:1902208">
    <property type="term" value="P:regulation of bacterial-type flagellum assembly"/>
    <property type="evidence" value="ECO:0007669"/>
    <property type="project" value="UniProtKB-UniRule"/>
</dbReference>
<dbReference type="Proteomes" id="UP001155241">
    <property type="component" value="Unassembled WGS sequence"/>
</dbReference>
<sequence length="69" mass="7708">MLILSRKQQQSLRIGDCIMVTVLGIQRNKVRIGIDAPKEMPILRSELQKSPLAVPLQASIARAIDFIKP</sequence>
<dbReference type="SUPFAM" id="SSF117130">
    <property type="entry name" value="CsrA-like"/>
    <property type="match status" value="1"/>
</dbReference>
<proteinExistence type="inferred from homology"/>
<evidence type="ECO:0000256" key="1">
    <source>
        <dbReference type="ARBA" id="ARBA00022490"/>
    </source>
</evidence>
<comment type="function">
    <text evidence="4">A translational regulator that binds mRNA to regulate translation initiation and/or mRNA stability. Usually binds in the 5'-UTR at or near the Shine-Dalgarno sequence preventing ribosome-binding, thus repressing translation. Its main target seems to be the major flagellin gene, while its function is anatagonized by FliW.</text>
</comment>
<keyword evidence="6" id="KW-1185">Reference proteome</keyword>
<evidence type="ECO:0000256" key="3">
    <source>
        <dbReference type="ARBA" id="ARBA00022884"/>
    </source>
</evidence>
<comment type="subcellular location">
    <subcellularLocation>
        <location evidence="4">Cytoplasm</location>
    </subcellularLocation>
</comment>
<keyword evidence="3 4" id="KW-0694">RNA-binding</keyword>
<dbReference type="AlphaFoldDB" id="A0A9X2F8L4"/>
<name>A0A9X2F8L4_9BACT</name>
<gene>
    <name evidence="4" type="primary">csrA</name>
    <name evidence="5" type="ORF">NG895_10685</name>
</gene>
<dbReference type="PANTHER" id="PTHR34984:SF1">
    <property type="entry name" value="CARBON STORAGE REGULATOR"/>
    <property type="match status" value="1"/>
</dbReference>
<dbReference type="GO" id="GO:0044781">
    <property type="term" value="P:bacterial-type flagellum organization"/>
    <property type="evidence" value="ECO:0007669"/>
    <property type="project" value="UniProtKB-KW"/>
</dbReference>
<comment type="similarity">
    <text evidence="4">Belongs to the CsrA/RsmA family.</text>
</comment>
<protein>
    <recommendedName>
        <fullName evidence="4">Translational regulator CsrA</fullName>
    </recommendedName>
</protein>
<accession>A0A9X2F8L4</accession>
<evidence type="ECO:0000256" key="2">
    <source>
        <dbReference type="ARBA" id="ARBA00022845"/>
    </source>
</evidence>
<dbReference type="GO" id="GO:0006109">
    <property type="term" value="P:regulation of carbohydrate metabolic process"/>
    <property type="evidence" value="ECO:0007669"/>
    <property type="project" value="InterPro"/>
</dbReference>
<comment type="subunit">
    <text evidence="4">Homodimer; the beta-strands of each monomer intercalate to form a hydrophobic core, while the alpha-helices form wings that extend away from the core.</text>
</comment>
<evidence type="ECO:0000313" key="5">
    <source>
        <dbReference type="EMBL" id="MCO6044372.1"/>
    </source>
</evidence>
<dbReference type="Pfam" id="PF02599">
    <property type="entry name" value="CsrA"/>
    <property type="match status" value="1"/>
</dbReference>
<keyword evidence="4" id="KW-1005">Bacterial flagellum biogenesis</keyword>
<dbReference type="GO" id="GO:0048027">
    <property type="term" value="F:mRNA 5'-UTR binding"/>
    <property type="evidence" value="ECO:0007669"/>
    <property type="project" value="UniProtKB-UniRule"/>
</dbReference>
<keyword evidence="4" id="KW-0678">Repressor</keyword>
<dbReference type="EMBL" id="JAMXLR010000036">
    <property type="protein sequence ID" value="MCO6044372.1"/>
    <property type="molecule type" value="Genomic_DNA"/>
</dbReference>
<reference evidence="5" key="1">
    <citation type="submission" date="2022-06" db="EMBL/GenBank/DDBJ databases">
        <title>Aeoliella straminimaris, a novel planctomycete from sediments.</title>
        <authorList>
            <person name="Vitorino I.R."/>
            <person name="Lage O.M."/>
        </authorList>
    </citation>
    <scope>NUCLEOTIDE SEQUENCE</scope>
    <source>
        <strain evidence="5">ICT_H6.2</strain>
    </source>
</reference>
<dbReference type="GO" id="GO:0006402">
    <property type="term" value="P:mRNA catabolic process"/>
    <property type="evidence" value="ECO:0007669"/>
    <property type="project" value="InterPro"/>
</dbReference>